<evidence type="ECO:0000256" key="2">
    <source>
        <dbReference type="ARBA" id="ARBA00023277"/>
    </source>
</evidence>
<reference evidence="5" key="2">
    <citation type="journal article" date="2021" name="PeerJ">
        <title>Extensive microbial diversity within the chicken gut microbiome revealed by metagenomics and culture.</title>
        <authorList>
            <person name="Gilroy R."/>
            <person name="Ravi A."/>
            <person name="Getino M."/>
            <person name="Pursley I."/>
            <person name="Horton D.L."/>
            <person name="Alikhan N.F."/>
            <person name="Baker D."/>
            <person name="Gharbi K."/>
            <person name="Hall N."/>
            <person name="Watson M."/>
            <person name="Adriaenssens E.M."/>
            <person name="Foster-Nyarko E."/>
            <person name="Jarju S."/>
            <person name="Secka A."/>
            <person name="Antonio M."/>
            <person name="Oren A."/>
            <person name="Chaudhuri R.R."/>
            <person name="La Ragione R."/>
            <person name="Hildebrand F."/>
            <person name="Pallen M.J."/>
        </authorList>
    </citation>
    <scope>NUCLEOTIDE SEQUENCE</scope>
    <source>
        <strain evidence="5">CHK195-11698</strain>
    </source>
</reference>
<evidence type="ECO:0000256" key="1">
    <source>
        <dbReference type="ARBA" id="ARBA00022801"/>
    </source>
</evidence>
<accession>A0A9D1L090</accession>
<dbReference type="GO" id="GO:0019262">
    <property type="term" value="P:N-acetylneuraminate catabolic process"/>
    <property type="evidence" value="ECO:0007669"/>
    <property type="project" value="TreeGrafter"/>
</dbReference>
<sequence length="246" mass="27282">MRVVICEDARAVDEYAGRLMIELIRKQPQARIGFATGNTPLGLYAYLIQAYRNQVVRFKDIEAFNLDEYVGLARDHPQSFASFMQRELFSQIDIPASHIHALDGASPDPDRACQAYEKVLQKQPLDMQILGIGMDGHIGYNEPGSPLDGPCHVVELEEQSIESSLDYGFQSTADVPRQGMTMGVGTIMQAKCLLMMAKGEKKAPLVKRMLEGEVSENFPASVIQRHPNVIVVLDRFAASELKGEGK</sequence>
<dbReference type="PANTHER" id="PTHR11280">
    <property type="entry name" value="GLUCOSAMINE-6-PHOSPHATE ISOMERASE"/>
    <property type="match status" value="1"/>
</dbReference>
<dbReference type="PANTHER" id="PTHR11280:SF5">
    <property type="entry name" value="GLUCOSAMINE-6-PHOSPHATE ISOMERASE"/>
    <property type="match status" value="1"/>
</dbReference>
<protein>
    <recommendedName>
        <fullName evidence="3">Glucosamine-6-phosphate deaminase</fullName>
        <ecNumber evidence="3">3.5.99.6</ecNumber>
    </recommendedName>
</protein>
<name>A0A9D1L090_9FIRM</name>
<dbReference type="SUPFAM" id="SSF100950">
    <property type="entry name" value="NagB/RpiA/CoA transferase-like"/>
    <property type="match status" value="1"/>
</dbReference>
<dbReference type="AlphaFoldDB" id="A0A9D1L090"/>
<dbReference type="NCBIfam" id="TIGR00502">
    <property type="entry name" value="nagB"/>
    <property type="match status" value="1"/>
</dbReference>
<keyword evidence="1 5" id="KW-0378">Hydrolase</keyword>
<dbReference type="GO" id="GO:0006043">
    <property type="term" value="P:glucosamine catabolic process"/>
    <property type="evidence" value="ECO:0007669"/>
    <property type="project" value="TreeGrafter"/>
</dbReference>
<dbReference type="GO" id="GO:0005737">
    <property type="term" value="C:cytoplasm"/>
    <property type="evidence" value="ECO:0007669"/>
    <property type="project" value="TreeGrafter"/>
</dbReference>
<dbReference type="GO" id="GO:0005975">
    <property type="term" value="P:carbohydrate metabolic process"/>
    <property type="evidence" value="ECO:0007669"/>
    <property type="project" value="InterPro"/>
</dbReference>
<reference evidence="5" key="1">
    <citation type="submission" date="2020-10" db="EMBL/GenBank/DDBJ databases">
        <authorList>
            <person name="Gilroy R."/>
        </authorList>
    </citation>
    <scope>NUCLEOTIDE SEQUENCE</scope>
    <source>
        <strain evidence="5">CHK195-11698</strain>
    </source>
</reference>
<dbReference type="InterPro" id="IPR004547">
    <property type="entry name" value="Glucosamine6P_isomerase"/>
</dbReference>
<dbReference type="EMBL" id="DVMJ01000050">
    <property type="protein sequence ID" value="HIU13524.1"/>
    <property type="molecule type" value="Genomic_DNA"/>
</dbReference>
<dbReference type="InterPro" id="IPR037171">
    <property type="entry name" value="NagB/RpiA_transferase-like"/>
</dbReference>
<comment type="caution">
    <text evidence="5">The sequence shown here is derived from an EMBL/GenBank/DDBJ whole genome shotgun (WGS) entry which is preliminary data.</text>
</comment>
<evidence type="ECO:0000313" key="5">
    <source>
        <dbReference type="EMBL" id="HIU13524.1"/>
    </source>
</evidence>
<dbReference type="Proteomes" id="UP000824175">
    <property type="component" value="Unassembled WGS sequence"/>
</dbReference>
<evidence type="ECO:0000259" key="4">
    <source>
        <dbReference type="Pfam" id="PF01182"/>
    </source>
</evidence>
<dbReference type="GO" id="GO:0042802">
    <property type="term" value="F:identical protein binding"/>
    <property type="evidence" value="ECO:0007669"/>
    <property type="project" value="TreeGrafter"/>
</dbReference>
<dbReference type="EC" id="3.5.99.6" evidence="3"/>
<dbReference type="Pfam" id="PF01182">
    <property type="entry name" value="Glucosamine_iso"/>
    <property type="match status" value="1"/>
</dbReference>
<dbReference type="CDD" id="cd01399">
    <property type="entry name" value="GlcN6P_deaminase"/>
    <property type="match status" value="1"/>
</dbReference>
<dbReference type="InterPro" id="IPR006148">
    <property type="entry name" value="Glc/Gal-6P_isomerase"/>
</dbReference>
<gene>
    <name evidence="5" type="primary">nagB</name>
    <name evidence="5" type="ORF">IAD15_05585</name>
</gene>
<proteinExistence type="predicted"/>
<dbReference type="Gene3D" id="3.40.50.1360">
    <property type="match status" value="1"/>
</dbReference>
<feature type="domain" description="Glucosamine/galactosamine-6-phosphate isomerase" evidence="4">
    <location>
        <begin position="10"/>
        <end position="227"/>
    </location>
</feature>
<dbReference type="GO" id="GO:0006046">
    <property type="term" value="P:N-acetylglucosamine catabolic process"/>
    <property type="evidence" value="ECO:0007669"/>
    <property type="project" value="UniProtKB-UniRule"/>
</dbReference>
<dbReference type="GO" id="GO:0004342">
    <property type="term" value="F:glucosamine-6-phosphate deaminase activity"/>
    <property type="evidence" value="ECO:0007669"/>
    <property type="project" value="UniProtKB-UniRule"/>
</dbReference>
<evidence type="ECO:0000256" key="3">
    <source>
        <dbReference type="NCBIfam" id="TIGR00502"/>
    </source>
</evidence>
<evidence type="ECO:0000313" key="6">
    <source>
        <dbReference type="Proteomes" id="UP000824175"/>
    </source>
</evidence>
<keyword evidence="2" id="KW-0119">Carbohydrate metabolism</keyword>
<organism evidence="5 6">
    <name type="scientific">Candidatus Fimiplasma intestinipullorum</name>
    <dbReference type="NCBI Taxonomy" id="2840825"/>
    <lineage>
        <taxon>Bacteria</taxon>
        <taxon>Bacillati</taxon>
        <taxon>Bacillota</taxon>
        <taxon>Clostridia</taxon>
        <taxon>Eubacteriales</taxon>
        <taxon>Candidatus Fimiplasma</taxon>
    </lineage>
</organism>